<sequence length="75" mass="8712">MNFDEVKNYLGKLKESPELIEGDLSIIETTIHEIILAEKKYSYGLEKTTSTARQAEIERIVIKGLEKYKHENQKD</sequence>
<evidence type="ECO:0000313" key="1">
    <source>
        <dbReference type="EMBL" id="MPM90254.1"/>
    </source>
</evidence>
<protein>
    <submittedName>
        <fullName evidence="1">Uncharacterized protein</fullName>
    </submittedName>
</protein>
<organism evidence="1">
    <name type="scientific">bioreactor metagenome</name>
    <dbReference type="NCBI Taxonomy" id="1076179"/>
    <lineage>
        <taxon>unclassified sequences</taxon>
        <taxon>metagenomes</taxon>
        <taxon>ecological metagenomes</taxon>
    </lineage>
</organism>
<dbReference type="EMBL" id="VSSQ01037536">
    <property type="protein sequence ID" value="MPM90254.1"/>
    <property type="molecule type" value="Genomic_DNA"/>
</dbReference>
<name>A0A645DLC8_9ZZZZ</name>
<proteinExistence type="predicted"/>
<reference evidence="1" key="1">
    <citation type="submission" date="2019-08" db="EMBL/GenBank/DDBJ databases">
        <authorList>
            <person name="Kucharzyk K."/>
            <person name="Murdoch R.W."/>
            <person name="Higgins S."/>
            <person name="Loffler F."/>
        </authorList>
    </citation>
    <scope>NUCLEOTIDE SEQUENCE</scope>
</reference>
<gene>
    <name evidence="1" type="ORF">SDC9_137375</name>
</gene>
<dbReference type="AlphaFoldDB" id="A0A645DLC8"/>
<comment type="caution">
    <text evidence="1">The sequence shown here is derived from an EMBL/GenBank/DDBJ whole genome shotgun (WGS) entry which is preliminary data.</text>
</comment>
<accession>A0A645DLC8</accession>